<proteinExistence type="predicted"/>
<dbReference type="InterPro" id="IPR051283">
    <property type="entry name" value="Sec_Metabolite_Acyltrans"/>
</dbReference>
<keyword evidence="3" id="KW-1185">Reference proteome</keyword>
<evidence type="ECO:0000313" key="3">
    <source>
        <dbReference type="Proteomes" id="UP001153555"/>
    </source>
</evidence>
<dbReference type="PANTHER" id="PTHR31896:SF43">
    <property type="entry name" value="PROTEIN ENHANCED PSEUDOMONAS SUSCEPTIBILITY 1"/>
    <property type="match status" value="1"/>
</dbReference>
<accession>A0A9N7NBY3</accession>
<dbReference type="AlphaFoldDB" id="A0A9N7NBY3"/>
<sequence>MAKLEVISSTLVPMASADTMPIPRLDLTPWDLQMLLLEPIQKGILFHKPEKQIDVIHRLKTSLSRALDHFPPLAGRLATENSSENNNAAVYFVDCNNKGAGFTHAVAAGVSVADILESKYTPEIVYSFFPLNGSRNFRGTSDPLFAVQVTDLEDGLFVGCTANHAVVDGTSFWHLICSWSEISRGLSEISKLPSFDRVFPNVPVPMFDGGTVAEIVRPPLLERVFHLSKEKLAGLKARANSEAAVAGGGPISSFQALVAHLWRCVARCRRIRSQTTAVQRLALAIGARGRIPLPQGYFGNAVSVCFLALSDAELLGDGLGRIGLKLNALVAQQGTAEAVLGFVEEWARGPALIVMGSSNFLVSSSPRFDVYGNDFGWGKPVGVRSGKAQKRDGKVTIFGAADDGGVEVEVCLAPETLMALEKDGEFMETIDEKLEIMGVD</sequence>
<gene>
    <name evidence="2" type="ORF">SHERM_02037</name>
</gene>
<protein>
    <submittedName>
        <fullName evidence="2">HXXXD-type acyl-transferase family protein</fullName>
    </submittedName>
</protein>
<dbReference type="Proteomes" id="UP001153555">
    <property type="component" value="Unassembled WGS sequence"/>
</dbReference>
<dbReference type="OrthoDB" id="1862401at2759"/>
<organism evidence="2 3">
    <name type="scientific">Striga hermonthica</name>
    <name type="common">Purple witchweed</name>
    <name type="synonym">Buchnera hermonthica</name>
    <dbReference type="NCBI Taxonomy" id="68872"/>
    <lineage>
        <taxon>Eukaryota</taxon>
        <taxon>Viridiplantae</taxon>
        <taxon>Streptophyta</taxon>
        <taxon>Embryophyta</taxon>
        <taxon>Tracheophyta</taxon>
        <taxon>Spermatophyta</taxon>
        <taxon>Magnoliopsida</taxon>
        <taxon>eudicotyledons</taxon>
        <taxon>Gunneridae</taxon>
        <taxon>Pentapetalae</taxon>
        <taxon>asterids</taxon>
        <taxon>lamiids</taxon>
        <taxon>Lamiales</taxon>
        <taxon>Orobanchaceae</taxon>
        <taxon>Buchnereae</taxon>
        <taxon>Striga</taxon>
    </lineage>
</organism>
<comment type="caution">
    <text evidence="2">The sequence shown here is derived from an EMBL/GenBank/DDBJ whole genome shotgun (WGS) entry which is preliminary data.</text>
</comment>
<name>A0A9N7NBY3_STRHE</name>
<dbReference type="EMBL" id="CACSLK010027624">
    <property type="protein sequence ID" value="CAA0826843.1"/>
    <property type="molecule type" value="Genomic_DNA"/>
</dbReference>
<dbReference type="Gene3D" id="3.30.559.10">
    <property type="entry name" value="Chloramphenicol acetyltransferase-like domain"/>
    <property type="match status" value="2"/>
</dbReference>
<evidence type="ECO:0000313" key="2">
    <source>
        <dbReference type="EMBL" id="CAA0826843.1"/>
    </source>
</evidence>
<dbReference type="InterPro" id="IPR023213">
    <property type="entry name" value="CAT-like_dom_sf"/>
</dbReference>
<dbReference type="Pfam" id="PF02458">
    <property type="entry name" value="Transferase"/>
    <property type="match status" value="1"/>
</dbReference>
<dbReference type="PANTHER" id="PTHR31896">
    <property type="entry name" value="FAMILY REGULATORY PROTEIN, PUTATIVE (AFU_ORTHOLOGUE AFUA_3G14730)-RELATED"/>
    <property type="match status" value="1"/>
</dbReference>
<reference evidence="2" key="1">
    <citation type="submission" date="2019-12" db="EMBL/GenBank/DDBJ databases">
        <authorList>
            <person name="Scholes J."/>
        </authorList>
    </citation>
    <scope>NUCLEOTIDE SEQUENCE</scope>
</reference>
<evidence type="ECO:0000256" key="1">
    <source>
        <dbReference type="ARBA" id="ARBA00022679"/>
    </source>
</evidence>
<keyword evidence="1" id="KW-0808">Transferase</keyword>
<dbReference type="GO" id="GO:0016740">
    <property type="term" value="F:transferase activity"/>
    <property type="evidence" value="ECO:0007669"/>
    <property type="project" value="UniProtKB-KW"/>
</dbReference>